<organism evidence="2 3">
    <name type="scientific">Paractinoplanes lichenicola</name>
    <dbReference type="NCBI Taxonomy" id="2802976"/>
    <lineage>
        <taxon>Bacteria</taxon>
        <taxon>Bacillati</taxon>
        <taxon>Actinomycetota</taxon>
        <taxon>Actinomycetes</taxon>
        <taxon>Micromonosporales</taxon>
        <taxon>Micromonosporaceae</taxon>
        <taxon>Paractinoplanes</taxon>
    </lineage>
</organism>
<keyword evidence="3" id="KW-1185">Reference proteome</keyword>
<accession>A0ABS1W317</accession>
<feature type="region of interest" description="Disordered" evidence="1">
    <location>
        <begin position="1"/>
        <end position="25"/>
    </location>
</feature>
<gene>
    <name evidence="2" type="ORF">JKJ07_43235</name>
</gene>
<dbReference type="Proteomes" id="UP000598996">
    <property type="component" value="Unassembled WGS sequence"/>
</dbReference>
<evidence type="ECO:0000256" key="1">
    <source>
        <dbReference type="SAM" id="MobiDB-lite"/>
    </source>
</evidence>
<dbReference type="EMBL" id="JAENHO010000017">
    <property type="protein sequence ID" value="MBL7261119.1"/>
    <property type="molecule type" value="Genomic_DNA"/>
</dbReference>
<reference evidence="2 3" key="1">
    <citation type="submission" date="2021-01" db="EMBL/GenBank/DDBJ databases">
        <title>Actinoplanes sp. nov. LDG1-01 isolated from lichen.</title>
        <authorList>
            <person name="Saeng-In P."/>
            <person name="Phongsopitanun W."/>
            <person name="Kanchanasin P."/>
            <person name="Yuki M."/>
            <person name="Kudo T."/>
            <person name="Ohkuma M."/>
            <person name="Tanasupawat S."/>
        </authorList>
    </citation>
    <scope>NUCLEOTIDE SEQUENCE [LARGE SCALE GENOMIC DNA]</scope>
    <source>
        <strain evidence="2 3">LDG1-01</strain>
    </source>
</reference>
<name>A0ABS1W317_9ACTN</name>
<dbReference type="RefSeq" id="WP_202997836.1">
    <property type="nucleotide sequence ID" value="NZ_JAENHO010000017.1"/>
</dbReference>
<comment type="caution">
    <text evidence="2">The sequence shown here is derived from an EMBL/GenBank/DDBJ whole genome shotgun (WGS) entry which is preliminary data.</text>
</comment>
<protein>
    <submittedName>
        <fullName evidence="2">Uncharacterized protein</fullName>
    </submittedName>
</protein>
<evidence type="ECO:0000313" key="2">
    <source>
        <dbReference type="EMBL" id="MBL7261119.1"/>
    </source>
</evidence>
<evidence type="ECO:0000313" key="3">
    <source>
        <dbReference type="Proteomes" id="UP000598996"/>
    </source>
</evidence>
<sequence>MTHSDLPAIEITFSSDESPETVERNTRVVKRDLRDRISAHGGRVVATPQPGPPAPRSAGVATIGSVLASVPVAVQAVAEMVKVLNAWVAGRAERRVCLSLPDGTSLDMVDGTATSEAALVTTVFERLSA</sequence>
<proteinExistence type="predicted"/>